<dbReference type="InterPro" id="IPR024775">
    <property type="entry name" value="DinB-like"/>
</dbReference>
<reference evidence="2 3" key="1">
    <citation type="submission" date="2019-03" db="EMBL/GenBank/DDBJ databases">
        <title>Genomic Encyclopedia of Archaeal and Bacterial Type Strains, Phase II (KMG-II): from individual species to whole genera.</title>
        <authorList>
            <person name="Goeker M."/>
        </authorList>
    </citation>
    <scope>NUCLEOTIDE SEQUENCE [LARGE SCALE GENOMIC DNA]</scope>
    <source>
        <strain evidence="2 3">DSM 28213</strain>
    </source>
</reference>
<dbReference type="OrthoDB" id="954225at2"/>
<feature type="domain" description="DinB-like" evidence="1">
    <location>
        <begin position="10"/>
        <end position="165"/>
    </location>
</feature>
<keyword evidence="3" id="KW-1185">Reference proteome</keyword>
<organism evidence="2 3">
    <name type="scientific">Myroides indicus</name>
    <dbReference type="NCBI Taxonomy" id="1323422"/>
    <lineage>
        <taxon>Bacteria</taxon>
        <taxon>Pseudomonadati</taxon>
        <taxon>Bacteroidota</taxon>
        <taxon>Flavobacteriia</taxon>
        <taxon>Flavobacteriales</taxon>
        <taxon>Flavobacteriaceae</taxon>
        <taxon>Myroides</taxon>
    </lineage>
</organism>
<evidence type="ECO:0000259" key="1">
    <source>
        <dbReference type="Pfam" id="PF12867"/>
    </source>
</evidence>
<dbReference type="SUPFAM" id="SSF109854">
    <property type="entry name" value="DinB/YfiT-like putative metalloenzymes"/>
    <property type="match status" value="1"/>
</dbReference>
<dbReference type="Gene3D" id="1.20.120.450">
    <property type="entry name" value="dinb family like domain"/>
    <property type="match status" value="1"/>
</dbReference>
<dbReference type="InterPro" id="IPR034660">
    <property type="entry name" value="DinB/YfiT-like"/>
</dbReference>
<comment type="caution">
    <text evidence="2">The sequence shown here is derived from an EMBL/GenBank/DDBJ whole genome shotgun (WGS) entry which is preliminary data.</text>
</comment>
<proteinExistence type="predicted"/>
<accession>A0A4R7EV79</accession>
<dbReference type="AlphaFoldDB" id="A0A4R7EV79"/>
<dbReference type="RefSeq" id="WP_133713176.1">
    <property type="nucleotide sequence ID" value="NZ_SOAG01000022.1"/>
</dbReference>
<sequence length="174" mass="20900">MEKRELIKIFKENHQKLIQYVDNLDSEEFIYIYNNKWSAAQQLKHILLTLMPFPKILSSKAYMAEKFGTIDRPTWDYQKVFDNYLKTDRKSPEQFVPDTVILFDQKQEIISNIQHHVEIILILLNNYSEEELDSLSIPHPLLGKLTIREMFYLMSYHPLHHLKQVELSSENYRK</sequence>
<gene>
    <name evidence="2" type="ORF">C8P70_12247</name>
</gene>
<protein>
    <submittedName>
        <fullName evidence="2">DinB family protein</fullName>
    </submittedName>
</protein>
<evidence type="ECO:0000313" key="3">
    <source>
        <dbReference type="Proteomes" id="UP000295215"/>
    </source>
</evidence>
<dbReference type="Pfam" id="PF12867">
    <property type="entry name" value="DinB_2"/>
    <property type="match status" value="1"/>
</dbReference>
<dbReference type="Proteomes" id="UP000295215">
    <property type="component" value="Unassembled WGS sequence"/>
</dbReference>
<name>A0A4R7EV79_9FLAO</name>
<evidence type="ECO:0000313" key="2">
    <source>
        <dbReference type="EMBL" id="TDS55327.1"/>
    </source>
</evidence>
<dbReference type="EMBL" id="SOAG01000022">
    <property type="protein sequence ID" value="TDS55327.1"/>
    <property type="molecule type" value="Genomic_DNA"/>
</dbReference>